<gene>
    <name evidence="2" type="ORF">ABIQ69_11840</name>
</gene>
<reference evidence="2" key="1">
    <citation type="submission" date="2024-05" db="EMBL/GenBank/DDBJ databases">
        <authorList>
            <person name="Yu L."/>
        </authorList>
    </citation>
    <scope>NUCLEOTIDE SEQUENCE</scope>
    <source>
        <strain evidence="2">G08B096</strain>
    </source>
</reference>
<organism evidence="2">
    <name type="scientific">Agromyces sp. G08B096</name>
    <dbReference type="NCBI Taxonomy" id="3156399"/>
    <lineage>
        <taxon>Bacteria</taxon>
        <taxon>Bacillati</taxon>
        <taxon>Actinomycetota</taxon>
        <taxon>Actinomycetes</taxon>
        <taxon>Micrococcales</taxon>
        <taxon>Microbacteriaceae</taxon>
        <taxon>Agromyces</taxon>
    </lineage>
</organism>
<dbReference type="InterPro" id="IPR029044">
    <property type="entry name" value="Nucleotide-diphossugar_trans"/>
</dbReference>
<dbReference type="InterPro" id="IPR001173">
    <property type="entry name" value="Glyco_trans_2-like"/>
</dbReference>
<dbReference type="Gene3D" id="3.90.550.10">
    <property type="entry name" value="Spore Coat Polysaccharide Biosynthesis Protein SpsA, Chain A"/>
    <property type="match status" value="1"/>
</dbReference>
<dbReference type="PANTHER" id="PTHR43179">
    <property type="entry name" value="RHAMNOSYLTRANSFERASE WBBL"/>
    <property type="match status" value="1"/>
</dbReference>
<dbReference type="EMBL" id="CP158374">
    <property type="protein sequence ID" value="XBX81301.1"/>
    <property type="molecule type" value="Genomic_DNA"/>
</dbReference>
<keyword evidence="2" id="KW-0328">Glycosyltransferase</keyword>
<dbReference type="PANTHER" id="PTHR43179:SF7">
    <property type="entry name" value="RHAMNOSYLTRANSFERASE WBBL"/>
    <property type="match status" value="1"/>
</dbReference>
<sequence length="277" mass="29581">MLVVTVTYRTGETLRPFLDSVRTASVRPLEVVVVDNASGDLTVERALTDAAGARLIELPDNRGYGSGIAAGVESSQPSDYVLVANPDVVFTPGAIDVLVDAAEADPAIGAIGPRIDNPDGTVYPSARKLPSIGAGIGHALLGSVWRSNPWTREYLAEGKASAAGRDAGWLSGACVLVRRRAYDQVGGFDPKFFMYFEDVDLGARLADAGWRNRYEPAAVITHTGAHSTSKVGGAMAAVHHDSAYLYLASRYDAWYQAPVRVLLRVGLSARKRLVTRP</sequence>
<dbReference type="CDD" id="cd04186">
    <property type="entry name" value="GT_2_like_c"/>
    <property type="match status" value="1"/>
</dbReference>
<accession>A0AAU7W4E4</accession>
<keyword evidence="2" id="KW-0808">Transferase</keyword>
<dbReference type="SUPFAM" id="SSF53448">
    <property type="entry name" value="Nucleotide-diphospho-sugar transferases"/>
    <property type="match status" value="1"/>
</dbReference>
<protein>
    <submittedName>
        <fullName evidence="2">Glycosyltransferase family 2 protein</fullName>
        <ecNumber evidence="2">2.4.-.-</ecNumber>
    </submittedName>
</protein>
<evidence type="ECO:0000313" key="2">
    <source>
        <dbReference type="EMBL" id="XBX81301.1"/>
    </source>
</evidence>
<dbReference type="AlphaFoldDB" id="A0AAU7W4E4"/>
<name>A0AAU7W4E4_9MICO</name>
<dbReference type="EC" id="2.4.-.-" evidence="2"/>
<dbReference type="GO" id="GO:0016757">
    <property type="term" value="F:glycosyltransferase activity"/>
    <property type="evidence" value="ECO:0007669"/>
    <property type="project" value="UniProtKB-KW"/>
</dbReference>
<dbReference type="Pfam" id="PF00535">
    <property type="entry name" value="Glycos_transf_2"/>
    <property type="match status" value="1"/>
</dbReference>
<dbReference type="RefSeq" id="WP_350347323.1">
    <property type="nucleotide sequence ID" value="NZ_CP158374.1"/>
</dbReference>
<evidence type="ECO:0000259" key="1">
    <source>
        <dbReference type="Pfam" id="PF00535"/>
    </source>
</evidence>
<proteinExistence type="predicted"/>
<feature type="domain" description="Glycosyltransferase 2-like" evidence="1">
    <location>
        <begin position="3"/>
        <end position="183"/>
    </location>
</feature>